<organism evidence="1 2">
    <name type="scientific">Bacteroides zoogleoformans</name>
    <dbReference type="NCBI Taxonomy" id="28119"/>
    <lineage>
        <taxon>Bacteria</taxon>
        <taxon>Pseudomonadati</taxon>
        <taxon>Bacteroidota</taxon>
        <taxon>Bacteroidia</taxon>
        <taxon>Bacteroidales</taxon>
        <taxon>Bacteroidaceae</taxon>
        <taxon>Bacteroides</taxon>
    </lineage>
</organism>
<name>A0ABM6T528_9BACE</name>
<keyword evidence="2" id="KW-1185">Reference proteome</keyword>
<evidence type="ECO:0000313" key="1">
    <source>
        <dbReference type="EMBL" id="AVM51802.1"/>
    </source>
</evidence>
<reference evidence="1 2" key="1">
    <citation type="submission" date="2018-02" db="EMBL/GenBank/DDBJ databases">
        <authorList>
            <person name="Holder M.E."/>
            <person name="Ajami N.J."/>
            <person name="Petrosino J.F."/>
        </authorList>
    </citation>
    <scope>NUCLEOTIDE SEQUENCE [LARGE SCALE GENOMIC DNA]</scope>
    <source>
        <strain evidence="1 2">ATCC 33285</strain>
    </source>
</reference>
<sequence length="64" mass="7622">MHEILKCHKMDTYKGLQDLFVWSDSLYLCYYSYLCRASEGDAKIVLQPSDKQSDYYYEFGKYGI</sequence>
<evidence type="ECO:0000313" key="2">
    <source>
        <dbReference type="Proteomes" id="UP000238304"/>
    </source>
</evidence>
<proteinExistence type="predicted"/>
<dbReference type="EMBL" id="CP027231">
    <property type="protein sequence ID" value="AVM51802.1"/>
    <property type="molecule type" value="Genomic_DNA"/>
</dbReference>
<dbReference type="Proteomes" id="UP000238304">
    <property type="component" value="Chromosome"/>
</dbReference>
<accession>A0ABM6T528</accession>
<gene>
    <name evidence="1" type="ORF">C4H11_01475</name>
</gene>
<protein>
    <submittedName>
        <fullName evidence="1">Uncharacterized protein</fullName>
    </submittedName>
</protein>